<accession>A0ABV5QCE9</accession>
<comment type="similarity">
    <text evidence="1">Belongs to the YciI family.</text>
</comment>
<keyword evidence="4" id="KW-1185">Reference proteome</keyword>
<evidence type="ECO:0000259" key="2">
    <source>
        <dbReference type="Pfam" id="PF03795"/>
    </source>
</evidence>
<feature type="domain" description="YCII-related" evidence="2">
    <location>
        <begin position="20"/>
        <end position="106"/>
    </location>
</feature>
<protein>
    <submittedName>
        <fullName evidence="3">YciI family protein</fullName>
    </submittedName>
</protein>
<evidence type="ECO:0000313" key="4">
    <source>
        <dbReference type="Proteomes" id="UP001589646"/>
    </source>
</evidence>
<dbReference type="Gene3D" id="3.30.70.1060">
    <property type="entry name" value="Dimeric alpha+beta barrel"/>
    <property type="match status" value="1"/>
</dbReference>
<dbReference type="EMBL" id="JBHMCE010000014">
    <property type="protein sequence ID" value="MFB9532598.1"/>
    <property type="molecule type" value="Genomic_DNA"/>
</dbReference>
<evidence type="ECO:0000256" key="1">
    <source>
        <dbReference type="ARBA" id="ARBA00007689"/>
    </source>
</evidence>
<reference evidence="3 4" key="1">
    <citation type="submission" date="2024-09" db="EMBL/GenBank/DDBJ databases">
        <authorList>
            <person name="Sun Q."/>
            <person name="Mori K."/>
        </authorList>
    </citation>
    <scope>NUCLEOTIDE SEQUENCE [LARGE SCALE GENOMIC DNA]</scope>
    <source>
        <strain evidence="3 4">JCM 3323</strain>
    </source>
</reference>
<dbReference type="SUPFAM" id="SSF54909">
    <property type="entry name" value="Dimeric alpha+beta barrel"/>
    <property type="match status" value="1"/>
</dbReference>
<dbReference type="Proteomes" id="UP001589646">
    <property type="component" value="Unassembled WGS sequence"/>
</dbReference>
<dbReference type="RefSeq" id="WP_346117588.1">
    <property type="nucleotide sequence ID" value="NZ_BAAAXC010000005.1"/>
</dbReference>
<evidence type="ECO:0000313" key="3">
    <source>
        <dbReference type="EMBL" id="MFB9532598.1"/>
    </source>
</evidence>
<organism evidence="3 4">
    <name type="scientific">Nonomuraea roseola</name>
    <dbReference type="NCBI Taxonomy" id="46179"/>
    <lineage>
        <taxon>Bacteria</taxon>
        <taxon>Bacillati</taxon>
        <taxon>Actinomycetota</taxon>
        <taxon>Actinomycetes</taxon>
        <taxon>Streptosporangiales</taxon>
        <taxon>Streptosporangiaceae</taxon>
        <taxon>Nonomuraea</taxon>
    </lineage>
</organism>
<dbReference type="InterPro" id="IPR005545">
    <property type="entry name" value="YCII"/>
</dbReference>
<name>A0ABV5QCE9_9ACTN</name>
<comment type="caution">
    <text evidence="3">The sequence shown here is derived from an EMBL/GenBank/DDBJ whole genome shotgun (WGS) entry which is preliminary data.</text>
</comment>
<dbReference type="InterPro" id="IPR011008">
    <property type="entry name" value="Dimeric_a/b-barrel"/>
</dbReference>
<gene>
    <name evidence="3" type="ORF">ACFFRN_38835</name>
</gene>
<proteinExistence type="inferred from homology"/>
<sequence length="112" mass="11883">MKFLLNLYLNAADPPGQGSDHEDFLAAAGQAGELISAHAFADPSISAAIRVRRGVVTVTDGPYLQTSDHVACQYVVDCESRERAVELATLLSSGQTCGVEVRPLMDSAGMEM</sequence>
<dbReference type="Pfam" id="PF03795">
    <property type="entry name" value="YCII"/>
    <property type="match status" value="1"/>
</dbReference>